<evidence type="ECO:0000313" key="1">
    <source>
        <dbReference type="EMBL" id="KAH7842765.1"/>
    </source>
</evidence>
<comment type="caution">
    <text evidence="1">The sequence shown here is derived from an EMBL/GenBank/DDBJ whole genome shotgun (WGS) entry which is preliminary data.</text>
</comment>
<keyword evidence="2" id="KW-1185">Reference proteome</keyword>
<protein>
    <submittedName>
        <fullName evidence="1">Uncharacterized protein</fullName>
    </submittedName>
</protein>
<reference evidence="1 2" key="1">
    <citation type="journal article" date="2021" name="Hortic Res">
        <title>High-quality reference genome and annotation aids understanding of berry development for evergreen blueberry (Vaccinium darrowii).</title>
        <authorList>
            <person name="Yu J."/>
            <person name="Hulse-Kemp A.M."/>
            <person name="Babiker E."/>
            <person name="Staton M."/>
        </authorList>
    </citation>
    <scope>NUCLEOTIDE SEQUENCE [LARGE SCALE GENOMIC DNA]</scope>
    <source>
        <strain evidence="2">cv. NJ 8807/NJ 8810</strain>
        <tissue evidence="1">Young leaf</tissue>
    </source>
</reference>
<dbReference type="EMBL" id="CM037151">
    <property type="protein sequence ID" value="KAH7842765.1"/>
    <property type="molecule type" value="Genomic_DNA"/>
</dbReference>
<accession>A0ACB7XQD4</accession>
<name>A0ACB7XQD4_9ERIC</name>
<organism evidence="1 2">
    <name type="scientific">Vaccinium darrowii</name>
    <dbReference type="NCBI Taxonomy" id="229202"/>
    <lineage>
        <taxon>Eukaryota</taxon>
        <taxon>Viridiplantae</taxon>
        <taxon>Streptophyta</taxon>
        <taxon>Embryophyta</taxon>
        <taxon>Tracheophyta</taxon>
        <taxon>Spermatophyta</taxon>
        <taxon>Magnoliopsida</taxon>
        <taxon>eudicotyledons</taxon>
        <taxon>Gunneridae</taxon>
        <taxon>Pentapetalae</taxon>
        <taxon>asterids</taxon>
        <taxon>Ericales</taxon>
        <taxon>Ericaceae</taxon>
        <taxon>Vaccinioideae</taxon>
        <taxon>Vaccinieae</taxon>
        <taxon>Vaccinium</taxon>
    </lineage>
</organism>
<dbReference type="Proteomes" id="UP000828048">
    <property type="component" value="Chromosome 1"/>
</dbReference>
<evidence type="ECO:0000313" key="2">
    <source>
        <dbReference type="Proteomes" id="UP000828048"/>
    </source>
</evidence>
<proteinExistence type="predicted"/>
<sequence>MKKWCTGVKLQVMFNEDYKPLGEEGTKLIGQLGIIVCSPNQVPLTYLDWNVVPEDIKSTIWKEIETIALRNSLNQEWHGPAHKTGQTPFAQIRHEMNALGQENDKMSVFTKTRDKNDPNESSVVEEFKDYLARIPEALQTTEVRDKIFHNVLGEDGHRQVNEATQRIEKRLTVEIEKRLKGEIEMRVTGEIERKLDDLFTAHLASVGAQFEFVGGANGTGQGLNVANGQRLSLWEIAFKIVSKMPLIY</sequence>
<gene>
    <name evidence="1" type="ORF">Vadar_008931</name>
</gene>